<protein>
    <submittedName>
        <fullName evidence="3">Uncharacterized protein</fullName>
    </submittedName>
</protein>
<evidence type="ECO:0000256" key="2">
    <source>
        <dbReference type="SAM" id="MobiDB-lite"/>
    </source>
</evidence>
<evidence type="ECO:0000313" key="4">
    <source>
        <dbReference type="Proteomes" id="UP000694044"/>
    </source>
</evidence>
<name>A0A8T1W642_9STRA</name>
<gene>
    <name evidence="3" type="ORF">PHYPSEUDO_011800</name>
</gene>
<keyword evidence="4" id="KW-1185">Reference proteome</keyword>
<dbReference type="OrthoDB" id="125270at2759"/>
<feature type="coiled-coil region" evidence="1">
    <location>
        <begin position="74"/>
        <end position="101"/>
    </location>
</feature>
<proteinExistence type="predicted"/>
<evidence type="ECO:0000256" key="1">
    <source>
        <dbReference type="SAM" id="Coils"/>
    </source>
</evidence>
<feature type="region of interest" description="Disordered" evidence="2">
    <location>
        <begin position="466"/>
        <end position="490"/>
    </location>
</feature>
<sequence length="589" mass="67972">MGKPRADPRADEAGGVKATFAEDKIGELRKYIVEMMHAEMELMESIKLNERNVAAVNARIKHSKELIAQERVRYKTMKRELEGDTNELKSLEEKQIVAEAKHREFRDAVAQREREVQVLRARFQHQRAAMLSLRCQILDATTNLDKLLSMEESVRKETDNVAVALDECAEPTAQRADRQKLRAKIRYTQQFVAQMEEETSQLVEKRTTLEADVLKCEQESHKLRESIFFKEKETKALFYRLREDTLRVFKENGIFLFCHAWLRCDSYLQLKTSVVGLSGKIENKLKAKRRKFRLKTKNEISSLKRRISFITSELERGQMTNEDALSNIDALSAKREELEQILSARNEQLVAVESAITEISTSIATFGRNEGKIDTTRFQEELTAKHDKAQVAQKKLEEKQNLLKLLETDQAQLGATLEDIDAQITTSKDKVDALDSEIASLAKDIEEQEAKSIYLSESVSDAKKKSDELQAEYQEQQHKNNDISKTQAKLHRQKDSLLKQKQEMTAELQEAEHLSRVLGAGIKHGTEFAERLRESNELSDNKEKRIEFELRRQELSLQQQCAQEESKFQADIAAWDEKIKDVERELRSL</sequence>
<evidence type="ECO:0000313" key="3">
    <source>
        <dbReference type="EMBL" id="KAG7388781.1"/>
    </source>
</evidence>
<organism evidence="3 4">
    <name type="scientific">Phytophthora pseudosyringae</name>
    <dbReference type="NCBI Taxonomy" id="221518"/>
    <lineage>
        <taxon>Eukaryota</taxon>
        <taxon>Sar</taxon>
        <taxon>Stramenopiles</taxon>
        <taxon>Oomycota</taxon>
        <taxon>Peronosporomycetes</taxon>
        <taxon>Peronosporales</taxon>
        <taxon>Peronosporaceae</taxon>
        <taxon>Phytophthora</taxon>
    </lineage>
</organism>
<comment type="caution">
    <text evidence="3">The sequence shown here is derived from an EMBL/GenBank/DDBJ whole genome shotgun (WGS) entry which is preliminary data.</text>
</comment>
<feature type="coiled-coil region" evidence="1">
    <location>
        <begin position="321"/>
        <end position="348"/>
    </location>
</feature>
<keyword evidence="1" id="KW-0175">Coiled coil</keyword>
<accession>A0A8T1W642</accession>
<dbReference type="EMBL" id="JAGDFM010000054">
    <property type="protein sequence ID" value="KAG7388781.1"/>
    <property type="molecule type" value="Genomic_DNA"/>
</dbReference>
<dbReference type="Proteomes" id="UP000694044">
    <property type="component" value="Unassembled WGS sequence"/>
</dbReference>
<dbReference type="AlphaFoldDB" id="A0A8T1W642"/>
<reference evidence="3" key="1">
    <citation type="submission" date="2021-02" db="EMBL/GenBank/DDBJ databases">
        <authorList>
            <person name="Palmer J.M."/>
        </authorList>
    </citation>
    <scope>NUCLEOTIDE SEQUENCE</scope>
    <source>
        <strain evidence="3">SCRP734</strain>
    </source>
</reference>